<proteinExistence type="predicted"/>
<evidence type="ECO:0000313" key="5">
    <source>
        <dbReference type="Proteomes" id="UP000181976"/>
    </source>
</evidence>
<dbReference type="OrthoDB" id="9806724at2"/>
<reference evidence="4 5" key="1">
    <citation type="submission" date="2016-10" db="EMBL/GenBank/DDBJ databases">
        <authorList>
            <person name="de Groot N.N."/>
        </authorList>
    </citation>
    <scope>NUCLEOTIDE SEQUENCE [LARGE SCALE GENOMIC DNA]</scope>
    <source>
        <strain evidence="4 5">DSM 19012</strain>
    </source>
</reference>
<dbReference type="GO" id="GO:0016491">
    <property type="term" value="F:oxidoreductase activity"/>
    <property type="evidence" value="ECO:0007669"/>
    <property type="project" value="UniProtKB-KW"/>
</dbReference>
<dbReference type="EMBL" id="FONA01000020">
    <property type="protein sequence ID" value="SFE84115.1"/>
    <property type="molecule type" value="Genomic_DNA"/>
</dbReference>
<feature type="domain" description="FAD-dependent oxidoreductase 2 FAD-binding" evidence="3">
    <location>
        <begin position="49"/>
        <end position="144"/>
    </location>
</feature>
<dbReference type="eggNOG" id="COG1053">
    <property type="taxonomic scope" value="Bacteria"/>
</dbReference>
<keyword evidence="5" id="KW-1185">Reference proteome</keyword>
<evidence type="ECO:0000313" key="4">
    <source>
        <dbReference type="EMBL" id="SFE84115.1"/>
    </source>
</evidence>
<dbReference type="Gene3D" id="3.50.50.60">
    <property type="entry name" value="FAD/NAD(P)-binding domain"/>
    <property type="match status" value="1"/>
</dbReference>
<accession>A0A1I2DU66</accession>
<gene>
    <name evidence="4" type="ORF">SAMN05444380_12028</name>
</gene>
<dbReference type="Proteomes" id="UP000181976">
    <property type="component" value="Unassembled WGS sequence"/>
</dbReference>
<dbReference type="InterPro" id="IPR006311">
    <property type="entry name" value="TAT_signal"/>
</dbReference>
<protein>
    <submittedName>
        <fullName evidence="4">FAD binding domain-containing protein</fullName>
    </submittedName>
</protein>
<keyword evidence="2" id="KW-0560">Oxidoreductase</keyword>
<dbReference type="InterPro" id="IPR036188">
    <property type="entry name" value="FAD/NAD-bd_sf"/>
</dbReference>
<name>A0A1I2DU66_9BACT</name>
<dbReference type="SUPFAM" id="SSF51905">
    <property type="entry name" value="FAD/NAD(P)-binding domain"/>
    <property type="match status" value="1"/>
</dbReference>
<dbReference type="STRING" id="385682.SAMN05444380_12028"/>
<evidence type="ECO:0000259" key="3">
    <source>
        <dbReference type="Pfam" id="PF00890"/>
    </source>
</evidence>
<evidence type="ECO:0000256" key="2">
    <source>
        <dbReference type="ARBA" id="ARBA00023002"/>
    </source>
</evidence>
<dbReference type="RefSeq" id="WP_010526563.1">
    <property type="nucleotide sequence ID" value="NZ_AFSL01000012.1"/>
</dbReference>
<dbReference type="InterPro" id="IPR003953">
    <property type="entry name" value="FAD-dep_OxRdtase_2_FAD-bd"/>
</dbReference>
<dbReference type="Pfam" id="PF00890">
    <property type="entry name" value="FAD_binding_2"/>
    <property type="match status" value="1"/>
</dbReference>
<evidence type="ECO:0000256" key="1">
    <source>
        <dbReference type="ARBA" id="ARBA00022630"/>
    </source>
</evidence>
<dbReference type="InParanoid" id="A0A1I2DU66"/>
<organism evidence="4 5">
    <name type="scientific">Thermophagus xiamenensis</name>
    <dbReference type="NCBI Taxonomy" id="385682"/>
    <lineage>
        <taxon>Bacteria</taxon>
        <taxon>Pseudomonadati</taxon>
        <taxon>Bacteroidota</taxon>
        <taxon>Bacteroidia</taxon>
        <taxon>Marinilabiliales</taxon>
        <taxon>Marinilabiliaceae</taxon>
        <taxon>Thermophagus</taxon>
    </lineage>
</organism>
<sequence length="171" mass="18686">MQNISRRQFIERAAATAGFAALASMGMGWGTNKPSVQSKEMQQQKMKTDVLVIGGGMAGLFAAVKAHDSGAKVMLVSKGRLGSSGSTPFAKGLFEFDPATSKYSLDEFVEAVGRSALGTNNPVYTRQMAEHSKDRIDELREWGFFDSAIYHKSFSKPINDRKISVYSNSFN</sequence>
<dbReference type="PROSITE" id="PS51318">
    <property type="entry name" value="TAT"/>
    <property type="match status" value="1"/>
</dbReference>
<dbReference type="AlphaFoldDB" id="A0A1I2DU66"/>
<keyword evidence="1" id="KW-0285">Flavoprotein</keyword>